<evidence type="ECO:0000256" key="10">
    <source>
        <dbReference type="ARBA" id="ARBA00023154"/>
    </source>
</evidence>
<keyword evidence="6" id="KW-0028">Amino-acid biosynthesis</keyword>
<evidence type="ECO:0000256" key="13">
    <source>
        <dbReference type="NCBIfam" id="TIGR02146"/>
    </source>
</evidence>
<reference evidence="15 16" key="1">
    <citation type="submission" date="2015-09" db="EMBL/GenBank/DDBJ databases">
        <title>Draft genome sequence of Acidiplasma aeolicum DSM 18409.</title>
        <authorList>
            <person name="Hemp J."/>
        </authorList>
    </citation>
    <scope>NUCLEOTIDE SEQUENCE [LARGE SCALE GENOMIC DNA]</scope>
    <source>
        <strain evidence="15 16">V</strain>
    </source>
</reference>
<dbReference type="Gene3D" id="1.10.238.260">
    <property type="match status" value="1"/>
</dbReference>
<comment type="cofactor">
    <cofactor evidence="2">
        <name>Mg(2+)</name>
        <dbReference type="ChEBI" id="CHEBI:18420"/>
    </cofactor>
</comment>
<dbReference type="PANTHER" id="PTHR10277:SF63">
    <property type="entry name" value="HOMOCITRATE SYNTHASE"/>
    <property type="match status" value="1"/>
</dbReference>
<dbReference type="GO" id="GO:0004410">
    <property type="term" value="F:homocitrate synthase activity"/>
    <property type="evidence" value="ECO:0007669"/>
    <property type="project" value="UniProtKB-EC"/>
</dbReference>
<evidence type="ECO:0000256" key="11">
    <source>
        <dbReference type="ARBA" id="ARBA00023211"/>
    </source>
</evidence>
<dbReference type="InterPro" id="IPR050073">
    <property type="entry name" value="2-IPM_HCS-like"/>
</dbReference>
<dbReference type="PANTHER" id="PTHR10277">
    <property type="entry name" value="HOMOCITRATE SYNTHASE-RELATED"/>
    <property type="match status" value="1"/>
</dbReference>
<keyword evidence="8" id="KW-0479">Metal-binding</keyword>
<dbReference type="PROSITE" id="PS50991">
    <property type="entry name" value="PYR_CT"/>
    <property type="match status" value="1"/>
</dbReference>
<sequence length="373" mass="41281">MSQIGILDTTLREGEQTPGVLFKENQRVEIAKSLSRAGVAMIEVGHPLVSEDIYSGIKKIMGLKNTGEIKSEIIAHSRAAHMDIDSAASLNVDRIAIFYGISDIHLKYKTNKTRSEALDIIYDAVKYASSYGIKVRFTAEDASRADINFLRDVIVTARDAGADRISLADTLGILTPESTERLFKSVSDIKNVEYDIHAHNDMGMAVSNSYTAALNGATIIHSTINGLGERVGITPTQVIAAMLKYHMNIDVINLKMLMEISRQVEDYTGISMPPNYPVTGDFAFTHKSGVHVQGIIKNSSTYEFLSPEIFGRTRRFTIDKYSGKHAIKEKLANMGINVGDDDINYILNEIKSTNRPYNDDDLMSMALNKTSFK</sequence>
<keyword evidence="11" id="KW-0464">Manganese</keyword>
<comment type="function">
    <text evidence="3">Catalyzes the condensation of the acetyl group of acetyl-CoA with 3-methyl-2-oxobutanoate (2-oxoisovalerate) to form 3-carboxy-3-hydroxy-4-methylpentanoate (2-isopropylmalate).</text>
</comment>
<dbReference type="RefSeq" id="WP_048102102.1">
    <property type="nucleotide sequence ID" value="NZ_JBBYJF010000006.1"/>
</dbReference>
<proteinExistence type="predicted"/>
<dbReference type="EMBL" id="LJCQ01000147">
    <property type="protein sequence ID" value="KPV47013.1"/>
    <property type="molecule type" value="Genomic_DNA"/>
</dbReference>
<evidence type="ECO:0000256" key="2">
    <source>
        <dbReference type="ARBA" id="ARBA00001946"/>
    </source>
</evidence>
<dbReference type="NCBIfam" id="TIGR02146">
    <property type="entry name" value="LysS_fung_arch"/>
    <property type="match status" value="1"/>
</dbReference>
<evidence type="ECO:0000256" key="3">
    <source>
        <dbReference type="ARBA" id="ARBA00003715"/>
    </source>
</evidence>
<protein>
    <recommendedName>
        <fullName evidence="5 13">Homocitrate synthase</fullName>
        <ecNumber evidence="5 13">2.3.3.14</ecNumber>
    </recommendedName>
</protein>
<evidence type="ECO:0000256" key="12">
    <source>
        <dbReference type="ARBA" id="ARBA00048363"/>
    </source>
</evidence>
<dbReference type="InterPro" id="IPR054691">
    <property type="entry name" value="LeuA/HCS_post-cat"/>
</dbReference>
<comment type="pathway">
    <text evidence="4">Amino-acid biosynthesis; L-lysine biosynthesis via AAA pathway; L-alpha-aminoadipate from 2-oxoglutarate: step 1/5.</text>
</comment>
<dbReference type="AlphaFoldDB" id="A0A0N8PQF9"/>
<dbReference type="GO" id="GO:0009098">
    <property type="term" value="P:L-leucine biosynthetic process"/>
    <property type="evidence" value="ECO:0007669"/>
    <property type="project" value="TreeGrafter"/>
</dbReference>
<evidence type="ECO:0000256" key="4">
    <source>
        <dbReference type="ARBA" id="ARBA00004755"/>
    </source>
</evidence>
<dbReference type="GO" id="GO:0046872">
    <property type="term" value="F:metal ion binding"/>
    <property type="evidence" value="ECO:0007669"/>
    <property type="project" value="UniProtKB-KW"/>
</dbReference>
<dbReference type="EC" id="2.3.3.14" evidence="5 13"/>
<dbReference type="Pfam" id="PF00682">
    <property type="entry name" value="HMGL-like"/>
    <property type="match status" value="1"/>
</dbReference>
<feature type="domain" description="Pyruvate carboxyltransferase" evidence="14">
    <location>
        <begin position="4"/>
        <end position="258"/>
    </location>
</feature>
<gene>
    <name evidence="15" type="ORF">SE19_02905</name>
</gene>
<dbReference type="GO" id="GO:0003852">
    <property type="term" value="F:2-isopropylmalate synthase activity"/>
    <property type="evidence" value="ECO:0007669"/>
    <property type="project" value="TreeGrafter"/>
</dbReference>
<keyword evidence="7" id="KW-0808">Transferase</keyword>
<dbReference type="InterPro" id="IPR013785">
    <property type="entry name" value="Aldolase_TIM"/>
</dbReference>
<name>A0A0N8PQF9_9ARCH</name>
<dbReference type="PATRIC" id="fig|507754.4.peg.915"/>
<evidence type="ECO:0000313" key="15">
    <source>
        <dbReference type="EMBL" id="KPV47013.1"/>
    </source>
</evidence>
<dbReference type="Pfam" id="PF22617">
    <property type="entry name" value="HCS_D2"/>
    <property type="match status" value="1"/>
</dbReference>
<organism evidence="15 16">
    <name type="scientific">Acidiplasma aeolicum</name>
    <dbReference type="NCBI Taxonomy" id="507754"/>
    <lineage>
        <taxon>Archaea</taxon>
        <taxon>Methanobacteriati</taxon>
        <taxon>Thermoplasmatota</taxon>
        <taxon>Thermoplasmata</taxon>
        <taxon>Thermoplasmatales</taxon>
        <taxon>Ferroplasmaceae</taxon>
        <taxon>Acidiplasma</taxon>
    </lineage>
</organism>
<comment type="cofactor">
    <cofactor evidence="1">
        <name>Mn(2+)</name>
        <dbReference type="ChEBI" id="CHEBI:29035"/>
    </cofactor>
</comment>
<dbReference type="UniPathway" id="UPA00033">
    <property type="reaction ID" value="UER00028"/>
</dbReference>
<evidence type="ECO:0000256" key="7">
    <source>
        <dbReference type="ARBA" id="ARBA00022679"/>
    </source>
</evidence>
<comment type="caution">
    <text evidence="15">The sequence shown here is derived from an EMBL/GenBank/DDBJ whole genome shotgun (WGS) entry which is preliminary data.</text>
</comment>
<dbReference type="GeneID" id="84222102"/>
<evidence type="ECO:0000313" key="16">
    <source>
        <dbReference type="Proteomes" id="UP000050515"/>
    </source>
</evidence>
<dbReference type="GO" id="GO:0019878">
    <property type="term" value="P:lysine biosynthetic process via aminoadipic acid"/>
    <property type="evidence" value="ECO:0007669"/>
    <property type="project" value="UniProtKB-UniPathway"/>
</dbReference>
<dbReference type="Gene3D" id="3.20.20.70">
    <property type="entry name" value="Aldolase class I"/>
    <property type="match status" value="1"/>
</dbReference>
<dbReference type="SUPFAM" id="SSF51569">
    <property type="entry name" value="Aldolase"/>
    <property type="match status" value="1"/>
</dbReference>
<keyword evidence="10" id="KW-0457">Lysine biosynthesis</keyword>
<dbReference type="Proteomes" id="UP000050515">
    <property type="component" value="Unassembled WGS sequence"/>
</dbReference>
<evidence type="ECO:0000259" key="14">
    <source>
        <dbReference type="PROSITE" id="PS50991"/>
    </source>
</evidence>
<dbReference type="InterPro" id="IPR000891">
    <property type="entry name" value="PYR_CT"/>
</dbReference>
<accession>A0A0N8PQF9</accession>
<evidence type="ECO:0000256" key="9">
    <source>
        <dbReference type="ARBA" id="ARBA00022842"/>
    </source>
</evidence>
<keyword evidence="9" id="KW-0460">Magnesium</keyword>
<comment type="catalytic activity">
    <reaction evidence="12">
        <text>acetyl-CoA + 2-oxoglutarate + H2O = (2R)-homocitrate + CoA + H(+)</text>
        <dbReference type="Rhea" id="RHEA:12929"/>
        <dbReference type="ChEBI" id="CHEBI:15377"/>
        <dbReference type="ChEBI" id="CHEBI:15378"/>
        <dbReference type="ChEBI" id="CHEBI:16810"/>
        <dbReference type="ChEBI" id="CHEBI:57287"/>
        <dbReference type="ChEBI" id="CHEBI:57288"/>
        <dbReference type="ChEBI" id="CHEBI:58884"/>
        <dbReference type="EC" id="2.3.3.14"/>
    </reaction>
    <physiologicalReaction direction="left-to-right" evidence="12">
        <dbReference type="Rhea" id="RHEA:12930"/>
    </physiologicalReaction>
</comment>
<evidence type="ECO:0000256" key="5">
    <source>
        <dbReference type="ARBA" id="ARBA00012974"/>
    </source>
</evidence>
<evidence type="ECO:0000256" key="6">
    <source>
        <dbReference type="ARBA" id="ARBA00022605"/>
    </source>
</evidence>
<evidence type="ECO:0000256" key="1">
    <source>
        <dbReference type="ARBA" id="ARBA00001936"/>
    </source>
</evidence>
<evidence type="ECO:0000256" key="8">
    <source>
        <dbReference type="ARBA" id="ARBA00022723"/>
    </source>
</evidence>
<dbReference type="InterPro" id="IPR011872">
    <property type="entry name" value="Homocitrate_synth"/>
</dbReference>